<dbReference type="Proteomes" id="UP001139157">
    <property type="component" value="Unassembled WGS sequence"/>
</dbReference>
<comment type="caution">
    <text evidence="1">The sequence shown here is derived from an EMBL/GenBank/DDBJ whole genome shotgun (WGS) entry which is preliminary data.</text>
</comment>
<dbReference type="AlphaFoldDB" id="A0A9X2EC68"/>
<protein>
    <submittedName>
        <fullName evidence="1">Uncharacterized protein</fullName>
    </submittedName>
</protein>
<evidence type="ECO:0000313" key="1">
    <source>
        <dbReference type="EMBL" id="MCM6777739.1"/>
    </source>
</evidence>
<name>A0A9X2EC68_9NOCA</name>
<dbReference type="RefSeq" id="WP_251917152.1">
    <property type="nucleotide sequence ID" value="NZ_JAMRXG010000017.1"/>
</dbReference>
<organism evidence="1 2">
    <name type="scientific">Nocardia pulmonis</name>
    <dbReference type="NCBI Taxonomy" id="2951408"/>
    <lineage>
        <taxon>Bacteria</taxon>
        <taxon>Bacillati</taxon>
        <taxon>Actinomycetota</taxon>
        <taxon>Actinomycetes</taxon>
        <taxon>Mycobacteriales</taxon>
        <taxon>Nocardiaceae</taxon>
        <taxon>Nocardia</taxon>
    </lineage>
</organism>
<dbReference type="EMBL" id="JAMRXG010000017">
    <property type="protein sequence ID" value="MCM6777739.1"/>
    <property type="molecule type" value="Genomic_DNA"/>
</dbReference>
<keyword evidence="2" id="KW-1185">Reference proteome</keyword>
<accession>A0A9X2EC68</accession>
<sequence length="119" mass="12916">MDTAIDHATAAARRLLDFVAGWGDGVVDMVNGHPLHTRDIETIARLMLAALDRTADLAVHVQYGVSWTDIHGDTRIDPAPDRGTACHTADGLRAAQRRQGRVSAVQVKLRAVGPWVNDE</sequence>
<reference evidence="1" key="1">
    <citation type="submission" date="2022-06" db="EMBL/GenBank/DDBJ databases">
        <title>Novel species in genus nocardia.</title>
        <authorList>
            <person name="Li F."/>
        </authorList>
    </citation>
    <scope>NUCLEOTIDE SEQUENCE</scope>
    <source>
        <strain evidence="1">CDC141</strain>
    </source>
</reference>
<proteinExistence type="predicted"/>
<gene>
    <name evidence="1" type="ORF">NDR86_30070</name>
</gene>
<evidence type="ECO:0000313" key="2">
    <source>
        <dbReference type="Proteomes" id="UP001139157"/>
    </source>
</evidence>